<evidence type="ECO:0000256" key="1">
    <source>
        <dbReference type="SAM" id="MobiDB-lite"/>
    </source>
</evidence>
<feature type="compositionally biased region" description="Polar residues" evidence="1">
    <location>
        <begin position="111"/>
        <end position="125"/>
    </location>
</feature>
<feature type="compositionally biased region" description="Polar residues" evidence="1">
    <location>
        <begin position="86"/>
        <end position="97"/>
    </location>
</feature>
<dbReference type="AlphaFoldDB" id="A0AAN8I664"/>
<dbReference type="Proteomes" id="UP001316803">
    <property type="component" value="Unassembled WGS sequence"/>
</dbReference>
<evidence type="ECO:0000313" key="2">
    <source>
        <dbReference type="EMBL" id="KAK5954094.1"/>
    </source>
</evidence>
<organism evidence="2 3">
    <name type="scientific">Knufia fluminis</name>
    <dbReference type="NCBI Taxonomy" id="191047"/>
    <lineage>
        <taxon>Eukaryota</taxon>
        <taxon>Fungi</taxon>
        <taxon>Dikarya</taxon>
        <taxon>Ascomycota</taxon>
        <taxon>Pezizomycotina</taxon>
        <taxon>Eurotiomycetes</taxon>
        <taxon>Chaetothyriomycetidae</taxon>
        <taxon>Chaetothyriales</taxon>
        <taxon>Trichomeriaceae</taxon>
        <taxon>Knufia</taxon>
    </lineage>
</organism>
<dbReference type="EMBL" id="JAKLMC020000009">
    <property type="protein sequence ID" value="KAK5954094.1"/>
    <property type="molecule type" value="Genomic_DNA"/>
</dbReference>
<sequence>MIRLPATGIDISQNDLNFHLQQLDIYQGLLKQGFKKKEIIRYFNDKQAQNGEQGSQHGGSLTPAPSTFDLCTTSLYSTESELTASDSRNSSLNNNITSRDHSKQSPPVSPPTLNTNPASKSTSIEQRSKQHAPRQSSLLRYAHGISSESPPEEFNIKVPFSPRSNITYRPRSQTYSYDQSELGENDIAGIRTPVEELEHLSLDDELLPTSVESTRTTIRVVSNLRPEAEAFTPLYMRLKEEVNALVKEQNNGGSSSPTEQRSLPSSPPLPSQQLEGQNERSSPTLPPIPGVRSILRPKTPETAQRRMHQQYLDGSFTVYDDSRPARLQPQTPADLQRGNHFNEFNAAYTAPPGMIRTPMTGSRHGHNPRQPSGDMSPTARALLIRERRQREFARSAHIEGLRIGRMRDGANNREEEAAANAVDEANLWREDLDADSVGDENSEDATTMPTFRGIRAISGNRRVL</sequence>
<feature type="compositionally biased region" description="Polar residues" evidence="1">
    <location>
        <begin position="248"/>
        <end position="261"/>
    </location>
</feature>
<name>A0AAN8I664_9EURO</name>
<feature type="region of interest" description="Disordered" evidence="1">
    <location>
        <begin position="80"/>
        <end position="137"/>
    </location>
</feature>
<accession>A0AAN8I664</accession>
<keyword evidence="3" id="KW-1185">Reference proteome</keyword>
<proteinExistence type="predicted"/>
<protein>
    <submittedName>
        <fullName evidence="2">Uncharacterized protein</fullName>
    </submittedName>
</protein>
<comment type="caution">
    <text evidence="2">The sequence shown here is derived from an EMBL/GenBank/DDBJ whole genome shotgun (WGS) entry which is preliminary data.</text>
</comment>
<evidence type="ECO:0000313" key="3">
    <source>
        <dbReference type="Proteomes" id="UP001316803"/>
    </source>
</evidence>
<feature type="region of interest" description="Disordered" evidence="1">
    <location>
        <begin position="248"/>
        <end position="295"/>
    </location>
</feature>
<gene>
    <name evidence="2" type="ORF">OHC33_004666</name>
</gene>
<reference evidence="2 3" key="1">
    <citation type="submission" date="2022-12" db="EMBL/GenBank/DDBJ databases">
        <title>Genomic features and morphological characterization of a novel Knufia sp. strain isolated from spacecraft assembly facility.</title>
        <authorList>
            <person name="Teixeira M."/>
            <person name="Chander A.M."/>
            <person name="Stajich J.E."/>
            <person name="Venkateswaran K."/>
        </authorList>
    </citation>
    <scope>NUCLEOTIDE SEQUENCE [LARGE SCALE GENOMIC DNA]</scope>
    <source>
        <strain evidence="2 3">FJI-L2-BK-P2</strain>
    </source>
</reference>